<dbReference type="PANTHER" id="PTHR14239">
    <property type="entry name" value="DUDULIN-RELATED"/>
    <property type="match status" value="1"/>
</dbReference>
<dbReference type="InterPro" id="IPR010185">
    <property type="entry name" value="NpdG"/>
</dbReference>
<dbReference type="PANTHER" id="PTHR14239:SF0">
    <property type="entry name" value="F420-DEPENDENT NADP REDUCTASE"/>
    <property type="match status" value="1"/>
</dbReference>
<name>A0A0D8HK11_9ACTN</name>
<dbReference type="GO" id="GO:0070967">
    <property type="term" value="F:coenzyme F420 binding"/>
    <property type="evidence" value="ECO:0007669"/>
    <property type="project" value="InterPro"/>
</dbReference>
<keyword evidence="4" id="KW-1185">Reference proteome</keyword>
<dbReference type="AlphaFoldDB" id="A0A0D8HK11"/>
<feature type="domain" description="Pyrroline-5-carboxylate reductase catalytic N-terminal" evidence="2">
    <location>
        <begin position="5"/>
        <end position="99"/>
    </location>
</feature>
<gene>
    <name evidence="3" type="ORF">AXFE_09880</name>
</gene>
<dbReference type="InterPro" id="IPR028939">
    <property type="entry name" value="P5C_Rdtase_cat_N"/>
</dbReference>
<dbReference type="GO" id="GO:0005886">
    <property type="term" value="C:plasma membrane"/>
    <property type="evidence" value="ECO:0007669"/>
    <property type="project" value="TreeGrafter"/>
</dbReference>
<dbReference type="InterPro" id="IPR051267">
    <property type="entry name" value="STEAP_metalloreductase"/>
</dbReference>
<dbReference type="SUPFAM" id="SSF51735">
    <property type="entry name" value="NAD(P)-binding Rossmann-fold domains"/>
    <property type="match status" value="1"/>
</dbReference>
<accession>A0A0D8HK11</accession>
<reference evidence="3 4" key="1">
    <citation type="submission" date="2015-01" db="EMBL/GenBank/DDBJ databases">
        <title>Draft genome of the acidophilic iron oxidizer Acidithrix ferrooxidans strain Py-F3.</title>
        <authorList>
            <person name="Poehlein A."/>
            <person name="Eisen S."/>
            <person name="Schloemann M."/>
            <person name="Johnson B.D."/>
            <person name="Daniel R."/>
            <person name="Muehling M."/>
        </authorList>
    </citation>
    <scope>NUCLEOTIDE SEQUENCE [LARGE SCALE GENOMIC DNA]</scope>
    <source>
        <strain evidence="3 4">Py-F3</strain>
    </source>
</reference>
<dbReference type="Gene3D" id="3.40.50.720">
    <property type="entry name" value="NAD(P)-binding Rossmann-like Domain"/>
    <property type="match status" value="1"/>
</dbReference>
<evidence type="ECO:0000313" key="4">
    <source>
        <dbReference type="Proteomes" id="UP000032360"/>
    </source>
</evidence>
<dbReference type="NCBIfam" id="TIGR01915">
    <property type="entry name" value="npdG"/>
    <property type="match status" value="1"/>
</dbReference>
<comment type="caution">
    <text evidence="3">The sequence shown here is derived from an EMBL/GenBank/DDBJ whole genome shotgun (WGS) entry which is preliminary data.</text>
</comment>
<evidence type="ECO:0000256" key="1">
    <source>
        <dbReference type="ARBA" id="ARBA00023002"/>
    </source>
</evidence>
<evidence type="ECO:0000313" key="3">
    <source>
        <dbReference type="EMBL" id="KJF18087.1"/>
    </source>
</evidence>
<protein>
    <submittedName>
        <fullName evidence="3">NADP oxidoreductase coenzyme F420-dependent</fullName>
    </submittedName>
</protein>
<dbReference type="GO" id="GO:0006740">
    <property type="term" value="P:NADPH regeneration"/>
    <property type="evidence" value="ECO:0007669"/>
    <property type="project" value="InterPro"/>
</dbReference>
<dbReference type="EMBL" id="JXYS01000025">
    <property type="protein sequence ID" value="KJF18087.1"/>
    <property type="molecule type" value="Genomic_DNA"/>
</dbReference>
<keyword evidence="1" id="KW-0560">Oxidoreductase</keyword>
<dbReference type="Pfam" id="PF03807">
    <property type="entry name" value="F420_oxidored"/>
    <property type="match status" value="1"/>
</dbReference>
<dbReference type="GO" id="GO:0008823">
    <property type="term" value="F:cupric reductase (NADH) activity"/>
    <property type="evidence" value="ECO:0007669"/>
    <property type="project" value="TreeGrafter"/>
</dbReference>
<evidence type="ECO:0000259" key="2">
    <source>
        <dbReference type="Pfam" id="PF03807"/>
    </source>
</evidence>
<dbReference type="GO" id="GO:0052851">
    <property type="term" value="F:ferric-chelate reductase (NADPH) activity"/>
    <property type="evidence" value="ECO:0007669"/>
    <property type="project" value="TreeGrafter"/>
</dbReference>
<dbReference type="Proteomes" id="UP000032360">
    <property type="component" value="Unassembled WGS sequence"/>
</dbReference>
<dbReference type="STRING" id="1280514.AXFE_09880"/>
<dbReference type="GO" id="GO:0016651">
    <property type="term" value="F:oxidoreductase activity, acting on NAD(P)H"/>
    <property type="evidence" value="ECO:0007669"/>
    <property type="project" value="InterPro"/>
</dbReference>
<proteinExistence type="predicted"/>
<organism evidence="3 4">
    <name type="scientific">Acidithrix ferrooxidans</name>
    <dbReference type="NCBI Taxonomy" id="1280514"/>
    <lineage>
        <taxon>Bacteria</taxon>
        <taxon>Bacillati</taxon>
        <taxon>Actinomycetota</taxon>
        <taxon>Acidimicrobiia</taxon>
        <taxon>Acidimicrobiales</taxon>
        <taxon>Acidimicrobiaceae</taxon>
        <taxon>Acidithrix</taxon>
    </lineage>
</organism>
<dbReference type="InterPro" id="IPR036291">
    <property type="entry name" value="NAD(P)-bd_dom_sf"/>
</dbReference>
<dbReference type="RefSeq" id="WP_052604744.1">
    <property type="nucleotide sequence ID" value="NZ_JXYS01000025.1"/>
</dbReference>
<dbReference type="OrthoDB" id="5738121at2"/>
<sequence>MKPSIGVLGGTGPAGSSLGLRYASLGHNVTLGSRDPERAKEFVNTLDLSALTGTLVGGDNLSAAQSEIVVVATPWDGAEATLTSVAQQVQGKIVISMANALYKHGRNMHALTLPRGSVAQHLASCVPGARIVGAFHHAPAKELGDLGSSLHSDILVCSDDSDAIASVIELVNEIPGSRGINAGNISAALAIEAMTAVLINVNIRYKTRTSLSLSGIEAGNK</sequence>
<dbReference type="GO" id="GO:0015677">
    <property type="term" value="P:copper ion import"/>
    <property type="evidence" value="ECO:0007669"/>
    <property type="project" value="TreeGrafter"/>
</dbReference>
<dbReference type="GO" id="GO:0050661">
    <property type="term" value="F:NADP binding"/>
    <property type="evidence" value="ECO:0007669"/>
    <property type="project" value="InterPro"/>
</dbReference>